<dbReference type="Proteomes" id="UP001149822">
    <property type="component" value="Unassembled WGS sequence"/>
</dbReference>
<accession>A0ABT4J2T1</accession>
<protein>
    <recommendedName>
        <fullName evidence="3">VOC family protein</fullName>
    </recommendedName>
</protein>
<dbReference type="RefSeq" id="WP_268941427.1">
    <property type="nucleotide sequence ID" value="NZ_JAPTYD010000007.1"/>
</dbReference>
<gene>
    <name evidence="1" type="ORF">OU682_07325</name>
</gene>
<organism evidence="1 2">
    <name type="scientific">Paracoccus benzoatiresistens</name>
    <dbReference type="NCBI Taxonomy" id="2997341"/>
    <lineage>
        <taxon>Bacteria</taxon>
        <taxon>Pseudomonadati</taxon>
        <taxon>Pseudomonadota</taxon>
        <taxon>Alphaproteobacteria</taxon>
        <taxon>Rhodobacterales</taxon>
        <taxon>Paracoccaceae</taxon>
        <taxon>Paracoccus</taxon>
    </lineage>
</organism>
<comment type="caution">
    <text evidence="1">The sequence shown here is derived from an EMBL/GenBank/DDBJ whole genome shotgun (WGS) entry which is preliminary data.</text>
</comment>
<keyword evidence="2" id="KW-1185">Reference proteome</keyword>
<proteinExistence type="predicted"/>
<dbReference type="Gene3D" id="3.10.180.10">
    <property type="entry name" value="2,3-Dihydroxybiphenyl 1,2-Dioxygenase, domain 1"/>
    <property type="match status" value="1"/>
</dbReference>
<evidence type="ECO:0000313" key="2">
    <source>
        <dbReference type="Proteomes" id="UP001149822"/>
    </source>
</evidence>
<name>A0ABT4J2T1_9RHOB</name>
<sequence length="68" mass="7482">MIDHIGIPTRDSGAARRFHQTALEPLGIRLTKEDRDAPVLHFGTARPAFPPRAAKPIHFAFAALDRAP</sequence>
<dbReference type="EMBL" id="JAPTYD010000007">
    <property type="protein sequence ID" value="MCZ0961428.1"/>
    <property type="molecule type" value="Genomic_DNA"/>
</dbReference>
<dbReference type="InterPro" id="IPR029068">
    <property type="entry name" value="Glyas_Bleomycin-R_OHBP_Dase"/>
</dbReference>
<evidence type="ECO:0000313" key="1">
    <source>
        <dbReference type="EMBL" id="MCZ0961428.1"/>
    </source>
</evidence>
<reference evidence="1" key="1">
    <citation type="submission" date="2022-12" db="EMBL/GenBank/DDBJ databases">
        <title>Paracoccus sp. EF6 isolated from a lake water.</title>
        <authorList>
            <person name="Liu H."/>
        </authorList>
    </citation>
    <scope>NUCLEOTIDE SEQUENCE</scope>
    <source>
        <strain evidence="1">EF6</strain>
    </source>
</reference>
<evidence type="ECO:0008006" key="3">
    <source>
        <dbReference type="Google" id="ProtNLM"/>
    </source>
</evidence>